<dbReference type="Proteomes" id="UP000008144">
    <property type="component" value="Chromosome 3"/>
</dbReference>
<evidence type="ECO:0000313" key="3">
    <source>
        <dbReference type="Proteomes" id="UP000008144"/>
    </source>
</evidence>
<dbReference type="Ensembl" id="ENSCINT00000032583.1">
    <property type="protein sequence ID" value="ENSCINP00000034666.1"/>
    <property type="gene ID" value="ENSCING00000024088.1"/>
</dbReference>
<dbReference type="AlphaFoldDB" id="H2XYD2"/>
<dbReference type="InterPro" id="IPR050784">
    <property type="entry name" value="IAP"/>
</dbReference>
<dbReference type="PANTHER" id="PTHR10044">
    <property type="entry name" value="INHIBITOR OF APOPTOSIS"/>
    <property type="match status" value="1"/>
</dbReference>
<reference evidence="2" key="2">
    <citation type="journal article" date="2008" name="Genome Biol.">
        <title>Improved genome assembly and evidence-based global gene model set for the chordate Ciona intestinalis: new insight into intron and operon populations.</title>
        <authorList>
            <person name="Satou Y."/>
            <person name="Mineta K."/>
            <person name="Ogasawara M."/>
            <person name="Sasakura Y."/>
            <person name="Shoguchi E."/>
            <person name="Ueno K."/>
            <person name="Yamada L."/>
            <person name="Matsumoto J."/>
            <person name="Wasserscheid J."/>
            <person name="Dewar K."/>
            <person name="Wiley G.B."/>
            <person name="Macmil S.L."/>
            <person name="Roe B.A."/>
            <person name="Zeller R.W."/>
            <person name="Hastings K.E."/>
            <person name="Lemaire P."/>
            <person name="Lindquist E."/>
            <person name="Endo T."/>
            <person name="Hotta K."/>
            <person name="Inaba K."/>
        </authorList>
    </citation>
    <scope>NUCLEOTIDE SEQUENCE [LARGE SCALE GENOMIC DNA]</scope>
    <source>
        <strain evidence="2">wild type</strain>
    </source>
</reference>
<dbReference type="SUPFAM" id="SSF57924">
    <property type="entry name" value="Inhibitor of apoptosis (IAP) repeat"/>
    <property type="match status" value="2"/>
</dbReference>
<dbReference type="SMART" id="SM00238">
    <property type="entry name" value="BIR"/>
    <property type="match status" value="1"/>
</dbReference>
<feature type="region of interest" description="Disordered" evidence="1">
    <location>
        <begin position="1"/>
        <end position="20"/>
    </location>
</feature>
<dbReference type="Pfam" id="PF00653">
    <property type="entry name" value="BIR"/>
    <property type="match status" value="1"/>
</dbReference>
<evidence type="ECO:0000256" key="1">
    <source>
        <dbReference type="SAM" id="MobiDB-lite"/>
    </source>
</evidence>
<dbReference type="GeneTree" id="ENSGT00940000164164"/>
<organism evidence="2 3">
    <name type="scientific">Ciona intestinalis</name>
    <name type="common">Transparent sea squirt</name>
    <name type="synonym">Ascidia intestinalis</name>
    <dbReference type="NCBI Taxonomy" id="7719"/>
    <lineage>
        <taxon>Eukaryota</taxon>
        <taxon>Metazoa</taxon>
        <taxon>Chordata</taxon>
        <taxon>Tunicata</taxon>
        <taxon>Ascidiacea</taxon>
        <taxon>Phlebobranchia</taxon>
        <taxon>Cionidae</taxon>
        <taxon>Ciona</taxon>
    </lineage>
</organism>
<name>H2XYD2_CIOIN</name>
<dbReference type="InterPro" id="IPR001370">
    <property type="entry name" value="BIR_rpt"/>
</dbReference>
<dbReference type="Gene3D" id="1.10.1170.10">
    <property type="entry name" value="Inhibitor Of Apoptosis Protein (2mihbC-IAP-1), Chain A"/>
    <property type="match status" value="2"/>
</dbReference>
<evidence type="ECO:0000313" key="2">
    <source>
        <dbReference type="Ensembl" id="ENSCINP00000034666.1"/>
    </source>
</evidence>
<sequence>MLVNPANDPPGQRSTYINPGDVRSESYRLSTFSASRFNGQFSRLGSRNGFFYTGFRDRVKCFSCGQNVEQLRGNEDLSNPGWHKHNCLMPRGGDPDNIPFYRTSTSAASCAPSVHMNISIQHPPAGTAQPAAMTRVSSTTSNQSVSINVQHNSVSALEQVFPCHEPINPHMRREASRIQTFRDQMNVWSSNNITASPERMAAAGLFYI</sequence>
<dbReference type="EMBL" id="EAAA01001719">
    <property type="status" value="NOT_ANNOTATED_CDS"/>
    <property type="molecule type" value="Genomic_DNA"/>
</dbReference>
<dbReference type="PROSITE" id="PS50143">
    <property type="entry name" value="BIR_REPEAT_2"/>
    <property type="match status" value="1"/>
</dbReference>
<dbReference type="STRING" id="7719.ENSCINP00000034666"/>
<keyword evidence="3" id="KW-1185">Reference proteome</keyword>
<dbReference type="InParanoid" id="H2XYD2"/>
<dbReference type="FunCoup" id="H2XYD2">
    <property type="interactions" value="2"/>
</dbReference>
<accession>H2XYD2</accession>
<dbReference type="HOGENOM" id="CLU_1323489_0_0_1"/>
<protein>
    <submittedName>
        <fullName evidence="2">Uncharacterized protein</fullName>
    </submittedName>
</protein>
<reference evidence="3" key="1">
    <citation type="journal article" date="2002" name="Science">
        <title>The draft genome of Ciona intestinalis: insights into chordate and vertebrate origins.</title>
        <authorList>
            <person name="Dehal P."/>
            <person name="Satou Y."/>
            <person name="Campbell R.K."/>
            <person name="Chapman J."/>
            <person name="Degnan B."/>
            <person name="De Tomaso A."/>
            <person name="Davidson B."/>
            <person name="Di Gregorio A."/>
            <person name="Gelpke M."/>
            <person name="Goodstein D.M."/>
            <person name="Harafuji N."/>
            <person name="Hastings K.E."/>
            <person name="Ho I."/>
            <person name="Hotta K."/>
            <person name="Huang W."/>
            <person name="Kawashima T."/>
            <person name="Lemaire P."/>
            <person name="Martinez D."/>
            <person name="Meinertzhagen I.A."/>
            <person name="Necula S."/>
            <person name="Nonaka M."/>
            <person name="Putnam N."/>
            <person name="Rash S."/>
            <person name="Saiga H."/>
            <person name="Satake M."/>
            <person name="Terry A."/>
            <person name="Yamada L."/>
            <person name="Wang H.G."/>
            <person name="Awazu S."/>
            <person name="Azumi K."/>
            <person name="Boore J."/>
            <person name="Branno M."/>
            <person name="Chin-Bow S."/>
            <person name="DeSantis R."/>
            <person name="Doyle S."/>
            <person name="Francino P."/>
            <person name="Keys D.N."/>
            <person name="Haga S."/>
            <person name="Hayashi H."/>
            <person name="Hino K."/>
            <person name="Imai K.S."/>
            <person name="Inaba K."/>
            <person name="Kano S."/>
            <person name="Kobayashi K."/>
            <person name="Kobayashi M."/>
            <person name="Lee B.I."/>
            <person name="Makabe K.W."/>
            <person name="Manohar C."/>
            <person name="Matassi G."/>
            <person name="Medina M."/>
            <person name="Mochizuki Y."/>
            <person name="Mount S."/>
            <person name="Morishita T."/>
            <person name="Miura S."/>
            <person name="Nakayama A."/>
            <person name="Nishizaka S."/>
            <person name="Nomoto H."/>
            <person name="Ohta F."/>
            <person name="Oishi K."/>
            <person name="Rigoutsos I."/>
            <person name="Sano M."/>
            <person name="Sasaki A."/>
            <person name="Sasakura Y."/>
            <person name="Shoguchi E."/>
            <person name="Shin-i T."/>
            <person name="Spagnuolo A."/>
            <person name="Stainier D."/>
            <person name="Suzuki M.M."/>
            <person name="Tassy O."/>
            <person name="Takatori N."/>
            <person name="Tokuoka M."/>
            <person name="Yagi K."/>
            <person name="Yoshizaki F."/>
            <person name="Wada S."/>
            <person name="Zhang C."/>
            <person name="Hyatt P.D."/>
            <person name="Larimer F."/>
            <person name="Detter C."/>
            <person name="Doggett N."/>
            <person name="Glavina T."/>
            <person name="Hawkins T."/>
            <person name="Richardson P."/>
            <person name="Lucas S."/>
            <person name="Kohara Y."/>
            <person name="Levine M."/>
            <person name="Satoh N."/>
            <person name="Rokhsar D.S."/>
        </authorList>
    </citation>
    <scope>NUCLEOTIDE SEQUENCE [LARGE SCALE GENOMIC DNA]</scope>
</reference>
<proteinExistence type="predicted"/>
<reference evidence="2" key="4">
    <citation type="submission" date="2025-09" db="UniProtKB">
        <authorList>
            <consortium name="Ensembl"/>
        </authorList>
    </citation>
    <scope>IDENTIFICATION</scope>
</reference>
<dbReference type="PANTHER" id="PTHR10044:SF139">
    <property type="entry name" value="DEATH-ASSOCIATED INHIBITOR OF APOPTOSIS 2"/>
    <property type="match status" value="1"/>
</dbReference>
<reference evidence="2" key="3">
    <citation type="submission" date="2025-08" db="UniProtKB">
        <authorList>
            <consortium name="Ensembl"/>
        </authorList>
    </citation>
    <scope>IDENTIFICATION</scope>
</reference>